<name>A0AAF1B2T0_DAUCS</name>
<accession>A0AAF1B2T0</accession>
<reference evidence="1" key="1">
    <citation type="journal article" date="2016" name="Nat. Genet.">
        <title>A high-quality carrot genome assembly provides new insights into carotenoid accumulation and asterid genome evolution.</title>
        <authorList>
            <person name="Iorizzo M."/>
            <person name="Ellison S."/>
            <person name="Senalik D."/>
            <person name="Zeng P."/>
            <person name="Satapoomin P."/>
            <person name="Huang J."/>
            <person name="Bowman M."/>
            <person name="Iovene M."/>
            <person name="Sanseverino W."/>
            <person name="Cavagnaro P."/>
            <person name="Yildiz M."/>
            <person name="Macko-Podgorni A."/>
            <person name="Moranska E."/>
            <person name="Grzebelus E."/>
            <person name="Grzebelus D."/>
            <person name="Ashrafi H."/>
            <person name="Zheng Z."/>
            <person name="Cheng S."/>
            <person name="Spooner D."/>
            <person name="Van Deynze A."/>
            <person name="Simon P."/>
        </authorList>
    </citation>
    <scope>NUCLEOTIDE SEQUENCE</scope>
    <source>
        <tissue evidence="1">Leaf</tissue>
    </source>
</reference>
<dbReference type="AlphaFoldDB" id="A0AAF1B2T0"/>
<dbReference type="Proteomes" id="UP000077755">
    <property type="component" value="Chromosome 5"/>
</dbReference>
<sequence length="161" mass="18441">MAIRVSFFAPEIAFSLAELPSQYQPELPLCLSSDLLFVNTSQHGVGQISNRTFARRLAPSEGNFNHWKLMFFHSDTYFQAYISGRNDLLWQMKIILDNCHSKDSFSGLEMHVSLIKLKRSLSGELNIFPRLLILPLTTYTELRHRRGDLGFSCCLRPSSDL</sequence>
<gene>
    <name evidence="1" type="ORF">DCAR_0521253</name>
</gene>
<dbReference type="EMBL" id="CP093347">
    <property type="protein sequence ID" value="WOH01867.1"/>
    <property type="molecule type" value="Genomic_DNA"/>
</dbReference>
<protein>
    <submittedName>
        <fullName evidence="1">Uncharacterized protein</fullName>
    </submittedName>
</protein>
<evidence type="ECO:0000313" key="1">
    <source>
        <dbReference type="EMBL" id="WOH01867.1"/>
    </source>
</evidence>
<evidence type="ECO:0000313" key="2">
    <source>
        <dbReference type="Proteomes" id="UP000077755"/>
    </source>
</evidence>
<organism evidence="1 2">
    <name type="scientific">Daucus carota subsp. sativus</name>
    <name type="common">Carrot</name>
    <dbReference type="NCBI Taxonomy" id="79200"/>
    <lineage>
        <taxon>Eukaryota</taxon>
        <taxon>Viridiplantae</taxon>
        <taxon>Streptophyta</taxon>
        <taxon>Embryophyta</taxon>
        <taxon>Tracheophyta</taxon>
        <taxon>Spermatophyta</taxon>
        <taxon>Magnoliopsida</taxon>
        <taxon>eudicotyledons</taxon>
        <taxon>Gunneridae</taxon>
        <taxon>Pentapetalae</taxon>
        <taxon>asterids</taxon>
        <taxon>campanulids</taxon>
        <taxon>Apiales</taxon>
        <taxon>Apiaceae</taxon>
        <taxon>Apioideae</taxon>
        <taxon>Scandiceae</taxon>
        <taxon>Daucinae</taxon>
        <taxon>Daucus</taxon>
        <taxon>Daucus sect. Daucus</taxon>
    </lineage>
</organism>
<reference evidence="1" key="2">
    <citation type="submission" date="2022-03" db="EMBL/GenBank/DDBJ databases">
        <title>Draft title - Genomic analysis of global carrot germplasm unveils the trajectory of domestication and the origin of high carotenoid orange carrot.</title>
        <authorList>
            <person name="Iorizzo M."/>
            <person name="Ellison S."/>
            <person name="Senalik D."/>
            <person name="Macko-Podgorni A."/>
            <person name="Grzebelus D."/>
            <person name="Bostan H."/>
            <person name="Rolling W."/>
            <person name="Curaba J."/>
            <person name="Simon P."/>
        </authorList>
    </citation>
    <scope>NUCLEOTIDE SEQUENCE</scope>
    <source>
        <tissue evidence="1">Leaf</tissue>
    </source>
</reference>
<keyword evidence="2" id="KW-1185">Reference proteome</keyword>
<proteinExistence type="predicted"/>